<dbReference type="EMBL" id="CAXAMN010028850">
    <property type="protein sequence ID" value="CAK9117918.1"/>
    <property type="molecule type" value="Genomic_DNA"/>
</dbReference>
<evidence type="ECO:0000313" key="2">
    <source>
        <dbReference type="EMBL" id="CAK9117918.1"/>
    </source>
</evidence>
<feature type="region of interest" description="Disordered" evidence="1">
    <location>
        <begin position="310"/>
        <end position="343"/>
    </location>
</feature>
<reference evidence="2 3" key="1">
    <citation type="submission" date="2024-02" db="EMBL/GenBank/DDBJ databases">
        <authorList>
            <person name="Chen Y."/>
            <person name="Shah S."/>
            <person name="Dougan E. K."/>
            <person name="Thang M."/>
            <person name="Chan C."/>
        </authorList>
    </citation>
    <scope>NUCLEOTIDE SEQUENCE [LARGE SCALE GENOMIC DNA]</scope>
</reference>
<dbReference type="Proteomes" id="UP001642484">
    <property type="component" value="Unassembled WGS sequence"/>
</dbReference>
<name>A0ABP0T003_9DINO</name>
<evidence type="ECO:0000256" key="1">
    <source>
        <dbReference type="SAM" id="MobiDB-lite"/>
    </source>
</evidence>
<keyword evidence="3" id="KW-1185">Reference proteome</keyword>
<evidence type="ECO:0000313" key="3">
    <source>
        <dbReference type="Proteomes" id="UP001642484"/>
    </source>
</evidence>
<comment type="caution">
    <text evidence="2">The sequence shown here is derived from an EMBL/GenBank/DDBJ whole genome shotgun (WGS) entry which is preliminary data.</text>
</comment>
<accession>A0ABP0T003</accession>
<feature type="compositionally biased region" description="Acidic residues" evidence="1">
    <location>
        <begin position="334"/>
        <end position="343"/>
    </location>
</feature>
<proteinExistence type="predicted"/>
<sequence>MGSCRCILVDGVDKNMAAAVTHGVEWTVVSAAAAEVPGVCALLQEAGNTASQVARGSCSTKKGGEEGPKYEAVLPHVWKFEDTVLLCALDRRPPAVADMECAALDLVDAVEMTVAVRISACWDGHRAKLDLCKSAAPPGDLTDSVQLVKEMGFKPGSTIQRRKDKLAATIGSMGGDTVVLQLDEGLFQLSCKSFLHNEWKIIKRQVESLEYGFEQLSNHCGFENADMLNMVTKGKIMGALLALESKHRGCQKKLGHCPQANSKCESHLSHPEGQNDSGTIDTCGELEVQQGWIEGDALMLYVEKLPDAEPELGQTSGHIMPQEHDSGSEKDFEGEGEEDATEETFEIEQCWVIKDRKRTWVPTTVMKLNEPYIKLSKFDRGFVHFCLSKPMSSTSKHGQEPANANTPAFDNLVNMRVAASVKAAQEQMEMEESQVGDSVATKQRKRKVREQDCAIVNPVVMVQLPPLEWKGRFYEGREVKLLWGMKSKDVWLKDTSGNGGKF</sequence>
<feature type="compositionally biased region" description="Basic and acidic residues" evidence="1">
    <location>
        <begin position="321"/>
        <end position="333"/>
    </location>
</feature>
<protein>
    <submittedName>
        <fullName evidence="2">Uncharacterized protein</fullName>
    </submittedName>
</protein>
<organism evidence="2 3">
    <name type="scientific">Durusdinium trenchii</name>
    <dbReference type="NCBI Taxonomy" id="1381693"/>
    <lineage>
        <taxon>Eukaryota</taxon>
        <taxon>Sar</taxon>
        <taxon>Alveolata</taxon>
        <taxon>Dinophyceae</taxon>
        <taxon>Suessiales</taxon>
        <taxon>Symbiodiniaceae</taxon>
        <taxon>Durusdinium</taxon>
    </lineage>
</organism>
<gene>
    <name evidence="2" type="ORF">CCMP2556_LOCUS55134</name>
</gene>